<sequence>MKKIMISLALVAAICGNLYAQKDTLHIYGPGGPLSAMQDCAKAFSVKTGIPVKVTGGPESKWLSQAQANSDVIYGGAEYMLTQFMQTHPGMIDAATRVELYKRRAAILVRPGNPKHIIGLKDLAKPGIKILDVNGAGQLGLWEDLAGKENLIGGIQRNIGGSFANTALGIEAWKKDQSYDAWITYASWHENLKDVTQVVELPLASRLFRGTPVALTSNTKHAAQAKQFIQFLQSTDGHALFKKWGWE</sequence>
<evidence type="ECO:0008006" key="4">
    <source>
        <dbReference type="Google" id="ProtNLM"/>
    </source>
</evidence>
<dbReference type="CDD" id="cd13519">
    <property type="entry name" value="PBP2_PEB3_AcfC"/>
    <property type="match status" value="1"/>
</dbReference>
<comment type="caution">
    <text evidence="2">The sequence shown here is derived from an EMBL/GenBank/DDBJ whole genome shotgun (WGS) entry which is preliminary data.</text>
</comment>
<dbReference type="RefSeq" id="WP_127702894.1">
    <property type="nucleotide sequence ID" value="NZ_SACK01000001.1"/>
</dbReference>
<dbReference type="AlphaFoldDB" id="A0A3S2UP33"/>
<evidence type="ECO:0000313" key="3">
    <source>
        <dbReference type="Proteomes" id="UP000282759"/>
    </source>
</evidence>
<dbReference type="Gene3D" id="3.40.190.10">
    <property type="entry name" value="Periplasmic binding protein-like II"/>
    <property type="match status" value="2"/>
</dbReference>
<proteinExistence type="predicted"/>
<gene>
    <name evidence="2" type="ORF">EOD41_00870</name>
</gene>
<dbReference type="EMBL" id="SACK01000001">
    <property type="protein sequence ID" value="RVU02524.1"/>
    <property type="molecule type" value="Genomic_DNA"/>
</dbReference>
<protein>
    <recommendedName>
        <fullName evidence="4">Extracellular solute-binding protein</fullName>
    </recommendedName>
</protein>
<feature type="signal peptide" evidence="1">
    <location>
        <begin position="1"/>
        <end position="20"/>
    </location>
</feature>
<evidence type="ECO:0000313" key="2">
    <source>
        <dbReference type="EMBL" id="RVU02524.1"/>
    </source>
</evidence>
<dbReference type="SUPFAM" id="SSF53850">
    <property type="entry name" value="Periplasmic binding protein-like II"/>
    <property type="match status" value="1"/>
</dbReference>
<dbReference type="Pfam" id="PF13531">
    <property type="entry name" value="SBP_bac_11"/>
    <property type="match status" value="1"/>
</dbReference>
<keyword evidence="3" id="KW-1185">Reference proteome</keyword>
<keyword evidence="1" id="KW-0732">Signal</keyword>
<reference evidence="2 3" key="1">
    <citation type="submission" date="2019-01" db="EMBL/GenBank/DDBJ databases">
        <authorList>
            <person name="Chen W.-M."/>
        </authorList>
    </citation>
    <scope>NUCLEOTIDE SEQUENCE [LARGE SCALE GENOMIC DNA]</scope>
    <source>
        <strain evidence="2 3">YBJ-36</strain>
    </source>
</reference>
<dbReference type="Proteomes" id="UP000282759">
    <property type="component" value="Unassembled WGS sequence"/>
</dbReference>
<accession>A0A3S2UP33</accession>
<evidence type="ECO:0000256" key="1">
    <source>
        <dbReference type="SAM" id="SignalP"/>
    </source>
</evidence>
<feature type="chain" id="PRO_5018707825" description="Extracellular solute-binding protein" evidence="1">
    <location>
        <begin position="21"/>
        <end position="247"/>
    </location>
</feature>
<name>A0A3S2UP33_9SPHI</name>
<organism evidence="2 3">
    <name type="scientific">Mucilaginibacter limnophilus</name>
    <dbReference type="NCBI Taxonomy" id="1932778"/>
    <lineage>
        <taxon>Bacteria</taxon>
        <taxon>Pseudomonadati</taxon>
        <taxon>Bacteroidota</taxon>
        <taxon>Sphingobacteriia</taxon>
        <taxon>Sphingobacteriales</taxon>
        <taxon>Sphingobacteriaceae</taxon>
        <taxon>Mucilaginibacter</taxon>
    </lineage>
</organism>
<dbReference type="OrthoDB" id="9804758at2"/>